<evidence type="ECO:0000256" key="1">
    <source>
        <dbReference type="ARBA" id="ARBA00004123"/>
    </source>
</evidence>
<reference evidence="9" key="1">
    <citation type="submission" date="2021-03" db="EMBL/GenBank/DDBJ databases">
        <title>Chromosome level genome of the anhydrobiotic midge Polypedilum vanderplanki.</title>
        <authorList>
            <person name="Yoshida Y."/>
            <person name="Kikawada T."/>
            <person name="Gusev O."/>
        </authorList>
    </citation>
    <scope>NUCLEOTIDE SEQUENCE</scope>
    <source>
        <strain evidence="9">NIAS01</strain>
        <tissue evidence="9">Whole body or cell culture</tissue>
    </source>
</reference>
<evidence type="ECO:0000256" key="4">
    <source>
        <dbReference type="ARBA" id="ARBA00023163"/>
    </source>
</evidence>
<gene>
    <name evidence="9" type="ORF">PVAND_011708</name>
</gene>
<dbReference type="Proteomes" id="UP001107558">
    <property type="component" value="Chromosome 1"/>
</dbReference>
<name>A0A9J6CKG2_POLVA</name>
<dbReference type="GO" id="GO:0000981">
    <property type="term" value="F:DNA-binding transcription factor activity, RNA polymerase II-specific"/>
    <property type="evidence" value="ECO:0007669"/>
    <property type="project" value="TreeGrafter"/>
</dbReference>
<dbReference type="PANTHER" id="PTHR46004">
    <property type="entry name" value="CYCLIC AMP RESPONSE ELEMENT-BINDING PROTEIN A"/>
    <property type="match status" value="1"/>
</dbReference>
<comment type="caution">
    <text evidence="9">The sequence shown here is derived from an EMBL/GenBank/DDBJ whole genome shotgun (WGS) entry which is preliminary data.</text>
</comment>
<dbReference type="PANTHER" id="PTHR46004:SF3">
    <property type="entry name" value="CYCLIC AMP RESPONSE ELEMENT-BINDING PROTEIN A"/>
    <property type="match status" value="1"/>
</dbReference>
<dbReference type="InterPro" id="IPR046347">
    <property type="entry name" value="bZIP_sf"/>
</dbReference>
<feature type="compositionally biased region" description="Polar residues" evidence="7">
    <location>
        <begin position="300"/>
        <end position="328"/>
    </location>
</feature>
<protein>
    <recommendedName>
        <fullName evidence="8">BZIP domain-containing protein</fullName>
    </recommendedName>
</protein>
<keyword evidence="5" id="KW-0539">Nucleus</keyword>
<feature type="region of interest" description="Disordered" evidence="7">
    <location>
        <begin position="153"/>
        <end position="172"/>
    </location>
</feature>
<dbReference type="InterPro" id="IPR004827">
    <property type="entry name" value="bZIP"/>
</dbReference>
<feature type="coiled-coil region" evidence="6">
    <location>
        <begin position="381"/>
        <end position="422"/>
    </location>
</feature>
<sequence>MDVYADNEVNDLKELWETDLEMNESLKLTSSDISDWFMDCDNEANNQKIPHVILNDKLMTEALFGTVVPIKAEHSYSLTSDGDSIPNSPSDVSKLEDIDENSCPMNLINYNQSDNNNNSTGITISSQKQKKFLQLLSNTSALYGTNAIKSTNTSATSSFNQPKSYSGSNSSSSCASSLADLDDITIVKEEPLSPHSSCPPSPNCNNYGNILPSISSINPDLIYDRKPLLRSQDQNFLTSQTCTTSRIKTEPSQVSNFGLPPTPPSSSIGDETKGNSSPEHNNCPASSAVTSTSSSSKKSQNASHATRGYSSSTRQPIHTPLISSQPKGSTGELILTDEEKRTLLAEGYPIPQKLPLTKAEEKSLKKIRRKIKNKISAQESRRKKKEYMDQLERRVEKLVTENNNFRQKVKVLSDENSNLLKELQQLLFSSFPKNQSLVISRTAKRLLRAEKDEMIESNVE</sequence>
<dbReference type="SUPFAM" id="SSF57959">
    <property type="entry name" value="Leucine zipper domain"/>
    <property type="match status" value="1"/>
</dbReference>
<dbReference type="EMBL" id="JADBJN010000001">
    <property type="protein sequence ID" value="KAG5682351.1"/>
    <property type="molecule type" value="Genomic_DNA"/>
</dbReference>
<evidence type="ECO:0000256" key="2">
    <source>
        <dbReference type="ARBA" id="ARBA00023015"/>
    </source>
</evidence>
<dbReference type="PROSITE" id="PS00036">
    <property type="entry name" value="BZIP_BASIC"/>
    <property type="match status" value="1"/>
</dbReference>
<feature type="compositionally biased region" description="Polar residues" evidence="7">
    <location>
        <begin position="265"/>
        <end position="284"/>
    </location>
</feature>
<evidence type="ECO:0000313" key="9">
    <source>
        <dbReference type="EMBL" id="KAG5682351.1"/>
    </source>
</evidence>
<feature type="compositionally biased region" description="Polar residues" evidence="7">
    <location>
        <begin position="153"/>
        <end position="163"/>
    </location>
</feature>
<evidence type="ECO:0000259" key="8">
    <source>
        <dbReference type="PROSITE" id="PS50217"/>
    </source>
</evidence>
<evidence type="ECO:0000256" key="7">
    <source>
        <dbReference type="SAM" id="MobiDB-lite"/>
    </source>
</evidence>
<evidence type="ECO:0000313" key="10">
    <source>
        <dbReference type="Proteomes" id="UP001107558"/>
    </source>
</evidence>
<dbReference type="PROSITE" id="PS50217">
    <property type="entry name" value="BZIP"/>
    <property type="match status" value="1"/>
</dbReference>
<keyword evidence="10" id="KW-1185">Reference proteome</keyword>
<dbReference type="Gene3D" id="1.20.5.170">
    <property type="match status" value="1"/>
</dbReference>
<dbReference type="Pfam" id="PF00170">
    <property type="entry name" value="bZIP_1"/>
    <property type="match status" value="1"/>
</dbReference>
<feature type="region of interest" description="Disordered" evidence="7">
    <location>
        <begin position="239"/>
        <end position="331"/>
    </location>
</feature>
<keyword evidence="3" id="KW-0238">DNA-binding</keyword>
<feature type="compositionally biased region" description="Polar residues" evidence="7">
    <location>
        <begin position="239"/>
        <end position="256"/>
    </location>
</feature>
<proteinExistence type="predicted"/>
<feature type="domain" description="BZIP" evidence="8">
    <location>
        <begin position="363"/>
        <end position="426"/>
    </location>
</feature>
<comment type="subcellular location">
    <subcellularLocation>
        <location evidence="1">Nucleus</location>
    </subcellularLocation>
</comment>
<dbReference type="GO" id="GO:0035497">
    <property type="term" value="F:cAMP response element binding"/>
    <property type="evidence" value="ECO:0007669"/>
    <property type="project" value="TreeGrafter"/>
</dbReference>
<dbReference type="SMART" id="SM00338">
    <property type="entry name" value="BRLZ"/>
    <property type="match status" value="1"/>
</dbReference>
<dbReference type="AlphaFoldDB" id="A0A9J6CKG2"/>
<keyword evidence="4" id="KW-0804">Transcription</keyword>
<evidence type="ECO:0000256" key="5">
    <source>
        <dbReference type="ARBA" id="ARBA00023242"/>
    </source>
</evidence>
<organism evidence="9 10">
    <name type="scientific">Polypedilum vanderplanki</name>
    <name type="common">Sleeping chironomid midge</name>
    <dbReference type="NCBI Taxonomy" id="319348"/>
    <lineage>
        <taxon>Eukaryota</taxon>
        <taxon>Metazoa</taxon>
        <taxon>Ecdysozoa</taxon>
        <taxon>Arthropoda</taxon>
        <taxon>Hexapoda</taxon>
        <taxon>Insecta</taxon>
        <taxon>Pterygota</taxon>
        <taxon>Neoptera</taxon>
        <taxon>Endopterygota</taxon>
        <taxon>Diptera</taxon>
        <taxon>Nematocera</taxon>
        <taxon>Chironomoidea</taxon>
        <taxon>Chironomidae</taxon>
        <taxon>Chironominae</taxon>
        <taxon>Polypedilum</taxon>
        <taxon>Polypedilum</taxon>
    </lineage>
</organism>
<dbReference type="GO" id="GO:0005634">
    <property type="term" value="C:nucleus"/>
    <property type="evidence" value="ECO:0007669"/>
    <property type="project" value="UniProtKB-SubCell"/>
</dbReference>
<evidence type="ECO:0000256" key="3">
    <source>
        <dbReference type="ARBA" id="ARBA00023125"/>
    </source>
</evidence>
<accession>A0A9J6CKG2</accession>
<dbReference type="OrthoDB" id="674948at2759"/>
<evidence type="ECO:0000256" key="6">
    <source>
        <dbReference type="SAM" id="Coils"/>
    </source>
</evidence>
<keyword evidence="2" id="KW-0805">Transcription regulation</keyword>
<keyword evidence="6" id="KW-0175">Coiled coil</keyword>
<feature type="compositionally biased region" description="Low complexity" evidence="7">
    <location>
        <begin position="285"/>
        <end position="299"/>
    </location>
</feature>